<protein>
    <recommendedName>
        <fullName evidence="2">Lipase</fullName>
    </recommendedName>
</protein>
<evidence type="ECO:0000256" key="3">
    <source>
        <dbReference type="PIRSR" id="PIRSR000862-1"/>
    </source>
</evidence>
<dbReference type="Gene3D" id="3.40.50.1820">
    <property type="entry name" value="alpha/beta hydrolase"/>
    <property type="match status" value="1"/>
</dbReference>
<organism evidence="6 7">
    <name type="scientific">Rubus argutus</name>
    <name type="common">Southern blackberry</name>
    <dbReference type="NCBI Taxonomy" id="59490"/>
    <lineage>
        <taxon>Eukaryota</taxon>
        <taxon>Viridiplantae</taxon>
        <taxon>Streptophyta</taxon>
        <taxon>Embryophyta</taxon>
        <taxon>Tracheophyta</taxon>
        <taxon>Spermatophyta</taxon>
        <taxon>Magnoliopsida</taxon>
        <taxon>eudicotyledons</taxon>
        <taxon>Gunneridae</taxon>
        <taxon>Pentapetalae</taxon>
        <taxon>rosids</taxon>
        <taxon>fabids</taxon>
        <taxon>Rosales</taxon>
        <taxon>Rosaceae</taxon>
        <taxon>Rosoideae</taxon>
        <taxon>Rosoideae incertae sedis</taxon>
        <taxon>Rubus</taxon>
    </lineage>
</organism>
<dbReference type="InterPro" id="IPR025483">
    <property type="entry name" value="Lipase_euk"/>
</dbReference>
<evidence type="ECO:0000256" key="4">
    <source>
        <dbReference type="SAM" id="SignalP"/>
    </source>
</evidence>
<dbReference type="PIRSF" id="PIRSF000862">
    <property type="entry name" value="Steryl_ester_lip"/>
    <property type="match status" value="1"/>
</dbReference>
<dbReference type="SUPFAM" id="SSF53474">
    <property type="entry name" value="alpha/beta-Hydrolases"/>
    <property type="match status" value="1"/>
</dbReference>
<dbReference type="InterPro" id="IPR006693">
    <property type="entry name" value="AB_hydrolase_lipase"/>
</dbReference>
<evidence type="ECO:0000313" key="6">
    <source>
        <dbReference type="EMBL" id="KAK9924455.1"/>
    </source>
</evidence>
<gene>
    <name evidence="6" type="ORF">M0R45_032822</name>
</gene>
<comment type="similarity">
    <text evidence="1 2">Belongs to the AB hydrolase superfamily. Lipase family.</text>
</comment>
<dbReference type="PANTHER" id="PTHR11005">
    <property type="entry name" value="LYSOSOMAL ACID LIPASE-RELATED"/>
    <property type="match status" value="1"/>
</dbReference>
<dbReference type="Pfam" id="PF04083">
    <property type="entry name" value="Abhydro_lipase"/>
    <property type="match status" value="1"/>
</dbReference>
<dbReference type="InterPro" id="IPR029058">
    <property type="entry name" value="AB_hydrolase_fold"/>
</dbReference>
<comment type="caution">
    <text evidence="6">The sequence shown here is derived from an EMBL/GenBank/DDBJ whole genome shotgun (WGS) entry which is preliminary data.</text>
</comment>
<feature type="signal peptide" evidence="4">
    <location>
        <begin position="1"/>
        <end position="21"/>
    </location>
</feature>
<feature type="active site" description="Charge relay system" evidence="3">
    <location>
        <position position="340"/>
    </location>
</feature>
<name>A0AAW1WHQ3_RUBAR</name>
<dbReference type="AlphaFoldDB" id="A0AAW1WHQ3"/>
<evidence type="ECO:0000259" key="5">
    <source>
        <dbReference type="Pfam" id="PF04083"/>
    </source>
</evidence>
<feature type="active site" description="Charge relay system" evidence="3">
    <location>
        <position position="373"/>
    </location>
</feature>
<dbReference type="GO" id="GO:0016042">
    <property type="term" value="P:lipid catabolic process"/>
    <property type="evidence" value="ECO:0007669"/>
    <property type="project" value="UniProtKB-KW"/>
</dbReference>
<dbReference type="EMBL" id="JBEDUW010000006">
    <property type="protein sequence ID" value="KAK9924455.1"/>
    <property type="molecule type" value="Genomic_DNA"/>
</dbReference>
<feature type="active site" description="Nucleophile" evidence="3">
    <location>
        <position position="170"/>
    </location>
</feature>
<feature type="chain" id="PRO_5043587341" description="Lipase" evidence="4">
    <location>
        <begin position="22"/>
        <end position="398"/>
    </location>
</feature>
<evidence type="ECO:0000256" key="2">
    <source>
        <dbReference type="PIRNR" id="PIRNR000862"/>
    </source>
</evidence>
<proteinExistence type="inferred from homology"/>
<reference evidence="6 7" key="1">
    <citation type="journal article" date="2023" name="G3 (Bethesda)">
        <title>A chromosome-length genome assembly and annotation of blackberry (Rubus argutus, cv. 'Hillquist').</title>
        <authorList>
            <person name="Bruna T."/>
            <person name="Aryal R."/>
            <person name="Dudchenko O."/>
            <person name="Sargent D.J."/>
            <person name="Mead D."/>
            <person name="Buti M."/>
            <person name="Cavallini A."/>
            <person name="Hytonen T."/>
            <person name="Andres J."/>
            <person name="Pham M."/>
            <person name="Weisz D."/>
            <person name="Mascagni F."/>
            <person name="Usai G."/>
            <person name="Natali L."/>
            <person name="Bassil N."/>
            <person name="Fernandez G.E."/>
            <person name="Lomsadze A."/>
            <person name="Armour M."/>
            <person name="Olukolu B."/>
            <person name="Poorten T."/>
            <person name="Britton C."/>
            <person name="Davik J."/>
            <person name="Ashrafi H."/>
            <person name="Aiden E.L."/>
            <person name="Borodovsky M."/>
            <person name="Worthington M."/>
        </authorList>
    </citation>
    <scope>NUCLEOTIDE SEQUENCE [LARGE SCALE GENOMIC DNA]</scope>
    <source>
        <strain evidence="6">PI 553951</strain>
    </source>
</reference>
<keyword evidence="2" id="KW-0442">Lipid degradation</keyword>
<dbReference type="GO" id="GO:0016788">
    <property type="term" value="F:hydrolase activity, acting on ester bonds"/>
    <property type="evidence" value="ECO:0007669"/>
    <property type="project" value="InterPro"/>
</dbReference>
<evidence type="ECO:0000313" key="7">
    <source>
        <dbReference type="Proteomes" id="UP001457282"/>
    </source>
</evidence>
<feature type="domain" description="Partial AB-hydrolase lipase" evidence="5">
    <location>
        <begin position="35"/>
        <end position="95"/>
    </location>
</feature>
<keyword evidence="2" id="KW-0378">Hydrolase</keyword>
<keyword evidence="4" id="KW-0732">Signal</keyword>
<dbReference type="FunFam" id="3.40.50.1820:FF:000126">
    <property type="entry name" value="Lipase"/>
    <property type="match status" value="1"/>
</dbReference>
<accession>A0AAW1WHQ3</accession>
<sequence length="398" mass="44331">MAKYPSASTLLLVALLYVSAAAKINGLYDNGICKSLVETQGYTCQEHQVMTEDGYILGLQRIPFGRFGNNSTADQKPPVLLQHGLTNDAAAWLLNPPDQALAFILADQGFDVWLANARGTKSSRGHKSLSTNDPAYWDWTWDQLAAYDLPAFFNYVNNQTGQKSHYVGHSLGTLTVLAALSQQTLINSLRSAALLSPVAHLGQISTLLVRVGTQLFYAEQLYNFGLREFPPQGQLLQTLQTILCTHPGQDCSNIMTALTGPNCCLSPSSLDLYYKHTPQSTATKNFVHLSQMIRSGTIRMFDYVLPLVNMQHYNQFTPPVYNMANIPKDVPLFLGYGGRDALSDVNDVKTLLNDLKHHDKDKLVAHYIDEYAHMDFIMGGNAKQKVYDPLLAFFRQQY</sequence>
<keyword evidence="2" id="KW-0443">Lipid metabolism</keyword>
<keyword evidence="7" id="KW-1185">Reference proteome</keyword>
<dbReference type="Proteomes" id="UP001457282">
    <property type="component" value="Unassembled WGS sequence"/>
</dbReference>
<evidence type="ECO:0000256" key="1">
    <source>
        <dbReference type="ARBA" id="ARBA00010701"/>
    </source>
</evidence>